<reference evidence="2" key="1">
    <citation type="submission" date="2016-10" db="EMBL/GenBank/DDBJ databases">
        <authorList>
            <person name="Jeantristanb JTB J.-T."/>
            <person name="Ricardo R."/>
        </authorList>
    </citation>
    <scope>NUCLEOTIDE SEQUENCE [LARGE SCALE GENOMIC DNA]</scope>
</reference>
<dbReference type="AlphaFoldDB" id="A0A2X0MWH6"/>
<dbReference type="Proteomes" id="UP000249723">
    <property type="component" value="Unassembled WGS sequence"/>
</dbReference>
<organism evidence="1 2">
    <name type="scientific">Microbotryum saponariae</name>
    <dbReference type="NCBI Taxonomy" id="289078"/>
    <lineage>
        <taxon>Eukaryota</taxon>
        <taxon>Fungi</taxon>
        <taxon>Dikarya</taxon>
        <taxon>Basidiomycota</taxon>
        <taxon>Pucciniomycotina</taxon>
        <taxon>Microbotryomycetes</taxon>
        <taxon>Microbotryales</taxon>
        <taxon>Microbotryaceae</taxon>
        <taxon>Microbotryum</taxon>
    </lineage>
</organism>
<gene>
    <name evidence="1" type="ORF">BZ3500_MVSOF-1268-A1-R1_CHR1-2G01318</name>
</gene>
<accession>A0A2X0MWH6</accession>
<sequence length="66" mass="7623">MPKHRMEADFKGAKGISFPNFLMANGVRHLHYLYFRVSRISILVDVDVAASVWARFARCPLKPSRF</sequence>
<protein>
    <submittedName>
        <fullName evidence="1">BZ3500_MvSof-1268-A1-R1_Chr1-2g01318 protein</fullName>
    </submittedName>
</protein>
<evidence type="ECO:0000313" key="2">
    <source>
        <dbReference type="Proteomes" id="UP000249723"/>
    </source>
</evidence>
<name>A0A2X0MWH6_9BASI</name>
<keyword evidence="2" id="KW-1185">Reference proteome</keyword>
<evidence type="ECO:0000313" key="1">
    <source>
        <dbReference type="EMBL" id="SCZ91301.1"/>
    </source>
</evidence>
<dbReference type="EMBL" id="FMWP01000015">
    <property type="protein sequence ID" value="SCZ91301.1"/>
    <property type="molecule type" value="Genomic_DNA"/>
</dbReference>
<proteinExistence type="predicted"/>